<accession>A0A2X0PAG3</accession>
<name>A0A2X0PAG3_9BASI</name>
<keyword evidence="2" id="KW-1185">Reference proteome</keyword>
<organism evidence="1 2">
    <name type="scientific">Microbotryum silenes-dioicae</name>
    <dbReference type="NCBI Taxonomy" id="796604"/>
    <lineage>
        <taxon>Eukaryota</taxon>
        <taxon>Fungi</taxon>
        <taxon>Dikarya</taxon>
        <taxon>Basidiomycota</taxon>
        <taxon>Pucciniomycotina</taxon>
        <taxon>Microbotryomycetes</taxon>
        <taxon>Microbotryales</taxon>
        <taxon>Microbotryaceae</taxon>
        <taxon>Microbotryum</taxon>
    </lineage>
</organism>
<dbReference type="AlphaFoldDB" id="A0A2X0PAG3"/>
<evidence type="ECO:0000313" key="1">
    <source>
        <dbReference type="EMBL" id="SGY95465.1"/>
    </source>
</evidence>
<sequence>MATPTAAEELVATVFSTEAEAKVFYTELRSAGPEDRLQARCADVARAFLVSRTSGKWDHFDVVVFRSNGKLKIRATCKTRPASQCETVDFETAHQHGVSNWNRGIKQCLASRGEGANTVSSLEIMFAGCYSRSLKFLSVLYFQNVQPLLSAAIFDNAKRSPT</sequence>
<protein>
    <submittedName>
        <fullName evidence="1">BQ5605_C036g11496 protein</fullName>
    </submittedName>
</protein>
<proteinExistence type="predicted"/>
<dbReference type="Proteomes" id="UP000249464">
    <property type="component" value="Unassembled WGS sequence"/>
</dbReference>
<gene>
    <name evidence="1" type="primary">BQ5605_C036g11496</name>
    <name evidence="1" type="ORF">BQ5605_C036G11496</name>
</gene>
<reference evidence="1 2" key="1">
    <citation type="submission" date="2016-11" db="EMBL/GenBank/DDBJ databases">
        <authorList>
            <person name="Jaros S."/>
            <person name="Januszkiewicz K."/>
            <person name="Wedrychowicz H."/>
        </authorList>
    </citation>
    <scope>NUCLEOTIDE SEQUENCE [LARGE SCALE GENOMIC DNA]</scope>
</reference>
<dbReference type="EMBL" id="FQNC01000063">
    <property type="protein sequence ID" value="SGY95465.1"/>
    <property type="molecule type" value="Genomic_DNA"/>
</dbReference>
<evidence type="ECO:0000313" key="2">
    <source>
        <dbReference type="Proteomes" id="UP000249464"/>
    </source>
</evidence>